<evidence type="ECO:0000313" key="4">
    <source>
        <dbReference type="EMBL" id="HAB2011299.1"/>
    </source>
</evidence>
<evidence type="ECO:0000313" key="3">
    <source>
        <dbReference type="EMBL" id="HAB1649580.1"/>
    </source>
</evidence>
<evidence type="ECO:0000313" key="7">
    <source>
        <dbReference type="EMBL" id="HAB4681201.1"/>
    </source>
</evidence>
<gene>
    <name evidence="4" type="ORF">GB037_21025</name>
    <name evidence="8" type="ORF">GB614_18585</name>
    <name evidence="5" type="ORF">GBV61_07185</name>
    <name evidence="3" type="ORF">GBX92_05710</name>
    <name evidence="6" type="ORF">GBY45_23970</name>
    <name evidence="7" type="ORF">GBZ53_23985</name>
</gene>
<dbReference type="InterPro" id="IPR018927">
    <property type="entry name" value="Pilus_synth_Q_C"/>
</dbReference>
<dbReference type="EMBL" id="DAAGPO010000029">
    <property type="protein sequence ID" value="HAB4034195.1"/>
    <property type="molecule type" value="Genomic_DNA"/>
</dbReference>
<evidence type="ECO:0000259" key="2">
    <source>
        <dbReference type="Pfam" id="PF10671"/>
    </source>
</evidence>
<reference evidence="8" key="1">
    <citation type="journal article" date="2018" name="Genome Biol.">
        <title>SKESA: strategic k-mer extension for scrupulous assemblies.</title>
        <authorList>
            <person name="Souvorov A."/>
            <person name="Agarwala R."/>
            <person name="Lipman D.J."/>
        </authorList>
    </citation>
    <scope>NUCLEOTIDE SEQUENCE</scope>
    <source>
        <strain evidence="8">Salmonella enterica</strain>
    </source>
</reference>
<feature type="compositionally biased region" description="Polar residues" evidence="1">
    <location>
        <begin position="192"/>
        <end position="207"/>
    </location>
</feature>
<organism evidence="8">
    <name type="scientific">Salmonella enterica I</name>
    <dbReference type="NCBI Taxonomy" id="59201"/>
    <lineage>
        <taxon>Bacteria</taxon>
        <taxon>Pseudomonadati</taxon>
        <taxon>Pseudomonadota</taxon>
        <taxon>Gammaproteobacteria</taxon>
        <taxon>Enterobacterales</taxon>
        <taxon>Enterobacteriaceae</taxon>
        <taxon>Salmonella</taxon>
    </lineage>
</organism>
<evidence type="ECO:0000256" key="1">
    <source>
        <dbReference type="SAM" id="MobiDB-lite"/>
    </source>
</evidence>
<proteinExistence type="predicted"/>
<name>A0A6Y5L7I0_SALET</name>
<comment type="caution">
    <text evidence="8">The sequence shown here is derived from an EMBL/GenBank/DDBJ whole genome shotgun (WGS) entry which is preliminary data.</text>
</comment>
<evidence type="ECO:0000313" key="8">
    <source>
        <dbReference type="EMBL" id="HAB6336300.1"/>
    </source>
</evidence>
<dbReference type="EMBL" id="DAAGVC010000027">
    <property type="protein sequence ID" value="HAB4681201.1"/>
    <property type="molecule type" value="Genomic_DNA"/>
</dbReference>
<protein>
    <recommendedName>
        <fullName evidence="2">Toxin co-regulated pilus biosynthesis protein Q C-terminal domain-containing protein</fullName>
    </recommendedName>
</protein>
<feature type="domain" description="Toxin co-regulated pilus biosynthesis protein Q C-terminal" evidence="2">
    <location>
        <begin position="341"/>
        <end position="427"/>
    </location>
</feature>
<evidence type="ECO:0000313" key="5">
    <source>
        <dbReference type="EMBL" id="HAB3819025.1"/>
    </source>
</evidence>
<dbReference type="EMBL" id="DAAHJG010000015">
    <property type="protein sequence ID" value="HAB6336300.1"/>
    <property type="molecule type" value="Genomic_DNA"/>
</dbReference>
<dbReference type="EMBL" id="DAAFYI010000099">
    <property type="protein sequence ID" value="HAB2011299.1"/>
    <property type="molecule type" value="Genomic_DNA"/>
</dbReference>
<dbReference type="NCBIfam" id="TIGR03748">
    <property type="entry name" value="conj_PilL"/>
    <property type="match status" value="1"/>
</dbReference>
<feature type="region of interest" description="Disordered" evidence="1">
    <location>
        <begin position="187"/>
        <end position="225"/>
    </location>
</feature>
<evidence type="ECO:0000313" key="6">
    <source>
        <dbReference type="EMBL" id="HAB4034195.1"/>
    </source>
</evidence>
<dbReference type="InterPro" id="IPR022260">
    <property type="entry name" value="Integr_conj_element_PilL"/>
</dbReference>
<dbReference type="Pfam" id="PF10671">
    <property type="entry name" value="TcpQ"/>
    <property type="match status" value="1"/>
</dbReference>
<feature type="compositionally biased region" description="Low complexity" evidence="1">
    <location>
        <begin position="253"/>
        <end position="272"/>
    </location>
</feature>
<sequence>MVNFHWQTVQRLSAMTLCLIAAGCADQHSRTEPFSRVQGTSRVQDVYQNRSPEVVRYDRYTLASTRPADAQRDPLNQIIDIRMPVQVVNTIGEGLRYVLLGSGYSLCAGEPGVYSALFIKPLPAVQRSVGPVKLSEALQILAGPAWRLRVDDLNREICFVLRDEYRHLAPAASQATVVKGNAGAASSAGSLLTRNTPPAVSGGSSSFPLPPARPDSAGTPSASVPAAAPAVQASTAAVVAAKAPRNPFSGGQSAPAQPSTVPSSSAPAKPSTALPPAPAPSSLSATSAPLNKAALGVPPAGVKTASAAVPASAPPAKPSAPTTVAPVFTPGTPVMTPSEGQAWRAVTGITLKETLKTWASGVRCESGSSPYWTVIWPTPVNYRIDAPLVLTGNFESVVVQLFELYKAAQKPLYATANRYQCLVYVSDTPPAPQQGMR</sequence>
<dbReference type="AlphaFoldDB" id="A0A6Y5L7I0"/>
<accession>A0A6Y5L7I0</accession>
<dbReference type="EMBL" id="DAAGNR010000002">
    <property type="protein sequence ID" value="HAB3819025.1"/>
    <property type="molecule type" value="Genomic_DNA"/>
</dbReference>
<feature type="compositionally biased region" description="Low complexity" evidence="1">
    <location>
        <begin position="216"/>
        <end position="225"/>
    </location>
</feature>
<reference evidence="8" key="2">
    <citation type="submission" date="2019-10" db="EMBL/GenBank/DDBJ databases">
        <authorList>
            <consortium name="NCBI Pathogen Detection Project"/>
        </authorList>
    </citation>
    <scope>NUCLEOTIDE SEQUENCE</scope>
    <source>
        <strain evidence="8">Salmonella enterica</strain>
    </source>
</reference>
<dbReference type="EMBL" id="DAAFVE010000002">
    <property type="protein sequence ID" value="HAB1649580.1"/>
    <property type="molecule type" value="Genomic_DNA"/>
</dbReference>
<feature type="region of interest" description="Disordered" evidence="1">
    <location>
        <begin position="246"/>
        <end position="285"/>
    </location>
</feature>